<keyword evidence="3" id="KW-0808">Transferase</keyword>
<dbReference type="InterPro" id="IPR002480">
    <property type="entry name" value="DAHP_synth_2"/>
</dbReference>
<feature type="region of interest" description="Disordered" evidence="4">
    <location>
        <begin position="1"/>
        <end position="20"/>
    </location>
</feature>
<dbReference type="Gene3D" id="3.20.20.70">
    <property type="entry name" value="Aldolase class I"/>
    <property type="match status" value="1"/>
</dbReference>
<dbReference type="EMBL" id="CAEZTU010000025">
    <property type="protein sequence ID" value="CAB4578100.1"/>
    <property type="molecule type" value="Genomic_DNA"/>
</dbReference>
<evidence type="ECO:0000256" key="4">
    <source>
        <dbReference type="SAM" id="MobiDB-lite"/>
    </source>
</evidence>
<dbReference type="SUPFAM" id="SSF51569">
    <property type="entry name" value="Aldolase"/>
    <property type="match status" value="1"/>
</dbReference>
<protein>
    <recommendedName>
        <fullName evidence="2">3-deoxy-7-phosphoheptulonate synthase</fullName>
        <ecNumber evidence="2">2.5.1.54</ecNumber>
    </recommendedName>
</protein>
<dbReference type="AlphaFoldDB" id="A0A6J6ENH4"/>
<evidence type="ECO:0000313" key="5">
    <source>
        <dbReference type="EMBL" id="CAB4578100.1"/>
    </source>
</evidence>
<comment type="similarity">
    <text evidence="1">Belongs to the class-II DAHP synthase family.</text>
</comment>
<proteinExistence type="inferred from homology"/>
<dbReference type="GO" id="GO:0009073">
    <property type="term" value="P:aromatic amino acid family biosynthetic process"/>
    <property type="evidence" value="ECO:0007669"/>
    <property type="project" value="InterPro"/>
</dbReference>
<accession>A0A6J6ENH4</accession>
<dbReference type="PANTHER" id="PTHR21337:SF0">
    <property type="entry name" value="PHOSPHO-2-DEHYDRO-3-DEOXYHEPTONATE ALDOLASE"/>
    <property type="match status" value="1"/>
</dbReference>
<dbReference type="PANTHER" id="PTHR21337">
    <property type="entry name" value="PHOSPHO-2-DEHYDRO-3-DEOXYHEPTONATE ALDOLASE 1, 2"/>
    <property type="match status" value="1"/>
</dbReference>
<reference evidence="5" key="1">
    <citation type="submission" date="2020-05" db="EMBL/GenBank/DDBJ databases">
        <authorList>
            <person name="Chiriac C."/>
            <person name="Salcher M."/>
            <person name="Ghai R."/>
            <person name="Kavagutti S V."/>
        </authorList>
    </citation>
    <scope>NUCLEOTIDE SEQUENCE</scope>
</reference>
<dbReference type="NCBIfam" id="TIGR01358">
    <property type="entry name" value="DAHP_synth_II"/>
    <property type="match status" value="1"/>
</dbReference>
<dbReference type="InterPro" id="IPR013785">
    <property type="entry name" value="Aldolase_TIM"/>
</dbReference>
<feature type="compositionally biased region" description="Polar residues" evidence="4">
    <location>
        <begin position="1"/>
        <end position="14"/>
    </location>
</feature>
<evidence type="ECO:0000256" key="1">
    <source>
        <dbReference type="ARBA" id="ARBA00008911"/>
    </source>
</evidence>
<dbReference type="GO" id="GO:0003849">
    <property type="term" value="F:3-deoxy-7-phosphoheptulonate synthase activity"/>
    <property type="evidence" value="ECO:0007669"/>
    <property type="project" value="UniProtKB-EC"/>
</dbReference>
<evidence type="ECO:0000256" key="3">
    <source>
        <dbReference type="ARBA" id="ARBA00022679"/>
    </source>
</evidence>
<evidence type="ECO:0000256" key="2">
    <source>
        <dbReference type="ARBA" id="ARBA00012694"/>
    </source>
</evidence>
<name>A0A6J6ENH4_9ZZZZ</name>
<gene>
    <name evidence="5" type="ORF">UFOPK1740_00699</name>
</gene>
<organism evidence="5">
    <name type="scientific">freshwater metagenome</name>
    <dbReference type="NCBI Taxonomy" id="449393"/>
    <lineage>
        <taxon>unclassified sequences</taxon>
        <taxon>metagenomes</taxon>
        <taxon>ecological metagenomes</taxon>
    </lineage>
</organism>
<dbReference type="EC" id="2.5.1.54" evidence="2"/>
<sequence length="441" mass="48662">MAPQNSPAVTSAKQQPEWPDADELARVVKELKSLPPLVFASECDLLTQRLADVSRGEAFFLTGGDCAETFAANTANSVRARLKTVLQMAVVLTYGATLPVVKVGRIAGQYFKPRSSNDETINGITLPSYRGDAINDVAFTPEARRPDPQRLIRAYKSSNATLNLIRSFSQDGSADLRMVHAWNRDFVANSDSGKKYDQLARDIDRALAFMHACGADPVEFRSVEFFTAHEALLLDYEKAMSRTDYVTGRTYDTSAHFLWMGERTREPNGAHAEFMSSIQNPIGCKVGPKADPQDVVKMVQKLDPDKTPGRLTLISRMGAGNVMEKLPPIIQAVEKSGHPVIWVCDPMHGNTREAESGLKTREFSDVLSEIKDFFAVHRQLGTHPGGMHIELTGDDVTECIGGISGVMEKDLPMRYETACDPRLNRVQALELAFQVAEMLAK</sequence>
<dbReference type="Pfam" id="PF01474">
    <property type="entry name" value="DAHP_synth_2"/>
    <property type="match status" value="1"/>
</dbReference>